<gene>
    <name evidence="2" type="ORF">PPAR1163_LOCUS28064</name>
</gene>
<feature type="compositionally biased region" description="Low complexity" evidence="1">
    <location>
        <begin position="359"/>
        <end position="370"/>
    </location>
</feature>
<dbReference type="PANTHER" id="PTHR38130">
    <property type="entry name" value="EF-HAND DOMAIN-CONTAINING PROTEIN"/>
    <property type="match status" value="1"/>
</dbReference>
<name>A0A7S1UJ89_9STRA</name>
<dbReference type="PANTHER" id="PTHR38130:SF1">
    <property type="entry name" value="EF-HAND DOMAIN-CONTAINING PROTEIN"/>
    <property type="match status" value="1"/>
</dbReference>
<sequence>MFESSATGWQTMNITTSGPCTVETANRLVTKTRATNRTDDIDGAKPFLRYTQFTNKPDSFQIGDIDGTKSRRLHQDMNKPDRTLDITDIEGTKGRPSRFLSTKRRVDPLVPTYTLPSFRKAPAPEQPHYSDTMKVEDIAGTHSKPLYPFPQRINHKVDDIEGAQSGWKPRYRNVFMTEERPSSLDVSDIAKEGFKSTRVTDPNRPVHYVNGMTIQDDLRYCMPKRLPPQKNTPFFSLQSNDIEGAVSGWVPPHALRPAIEDRRHFRNTNFVGDIEGAQSDTVKHTIRTKRNVNPLNPYYRSLDGILLDPPCRPMYHDPAVLEATAHMEASSRHAAETIGTPSMAATSMPAISKSRPETETAAPAPAAKPEGIPKLPTNFTAPVNTSPAPKLVMTPKERREAAQTQADIDAVRDL</sequence>
<evidence type="ECO:0000256" key="1">
    <source>
        <dbReference type="SAM" id="MobiDB-lite"/>
    </source>
</evidence>
<feature type="compositionally biased region" description="Polar residues" evidence="1">
    <location>
        <begin position="377"/>
        <end position="387"/>
    </location>
</feature>
<feature type="region of interest" description="Disordered" evidence="1">
    <location>
        <begin position="349"/>
        <end position="414"/>
    </location>
</feature>
<dbReference type="AlphaFoldDB" id="A0A7S1UJ89"/>
<reference evidence="2" key="1">
    <citation type="submission" date="2021-01" db="EMBL/GenBank/DDBJ databases">
        <authorList>
            <person name="Corre E."/>
            <person name="Pelletier E."/>
            <person name="Niang G."/>
            <person name="Scheremetjew M."/>
            <person name="Finn R."/>
            <person name="Kale V."/>
            <person name="Holt S."/>
            <person name="Cochrane G."/>
            <person name="Meng A."/>
            <person name="Brown T."/>
            <person name="Cohen L."/>
        </authorList>
    </citation>
    <scope>NUCLEOTIDE SEQUENCE</scope>
    <source>
        <strain evidence="2">CCMP2877</strain>
    </source>
</reference>
<dbReference type="EMBL" id="HBGJ01044692">
    <property type="protein sequence ID" value="CAD9269627.1"/>
    <property type="molecule type" value="Transcribed_RNA"/>
</dbReference>
<accession>A0A7S1UJ89</accession>
<evidence type="ECO:0000313" key="2">
    <source>
        <dbReference type="EMBL" id="CAD9269627.1"/>
    </source>
</evidence>
<proteinExistence type="predicted"/>
<organism evidence="2">
    <name type="scientific">Phaeomonas parva</name>
    <dbReference type="NCBI Taxonomy" id="124430"/>
    <lineage>
        <taxon>Eukaryota</taxon>
        <taxon>Sar</taxon>
        <taxon>Stramenopiles</taxon>
        <taxon>Ochrophyta</taxon>
        <taxon>Pinguiophyceae</taxon>
        <taxon>Pinguiochrysidales</taxon>
        <taxon>Pinguiochrysidaceae</taxon>
        <taxon>Phaeomonas</taxon>
    </lineage>
</organism>
<protein>
    <submittedName>
        <fullName evidence="2">Uncharacterized protein</fullName>
    </submittedName>
</protein>